<dbReference type="OrthoDB" id="5295875at2"/>
<reference evidence="2 3" key="1">
    <citation type="submission" date="2016-03" db="EMBL/GenBank/DDBJ databases">
        <authorList>
            <person name="Ploux O."/>
        </authorList>
    </citation>
    <scope>NUCLEOTIDE SEQUENCE [LARGE SCALE GENOMIC DNA]</scope>
    <source>
        <strain evidence="2 3">R0</strain>
    </source>
</reference>
<accession>A0A150WMA6</accession>
<keyword evidence="3" id="KW-1185">Reference proteome</keyword>
<name>A0A150WMA6_BDEBC</name>
<dbReference type="InterPro" id="IPR036629">
    <property type="entry name" value="YjbJ_sf"/>
</dbReference>
<gene>
    <name evidence="2" type="ORF">AZI86_00105</name>
</gene>
<dbReference type="Gene3D" id="1.10.1470.10">
    <property type="entry name" value="YjbJ"/>
    <property type="match status" value="1"/>
</dbReference>
<sequence>MALIPGEKWTELKKDLAERWHELTESDLENTKGESRSVIDLLENKLGLAFDEASQKFSEMASHYQLYDEPEETPEDIIEEKKERVLELSPKAPANKDRKPKNPLTNQ</sequence>
<dbReference type="Proteomes" id="UP000075320">
    <property type="component" value="Unassembled WGS sequence"/>
</dbReference>
<dbReference type="AlphaFoldDB" id="A0A150WMA6"/>
<protein>
    <submittedName>
        <fullName evidence="2">Transcriptional regulator</fullName>
    </submittedName>
</protein>
<evidence type="ECO:0000313" key="3">
    <source>
        <dbReference type="Proteomes" id="UP000075320"/>
    </source>
</evidence>
<dbReference type="EMBL" id="LUKE01000001">
    <property type="protein sequence ID" value="KYG65518.1"/>
    <property type="molecule type" value="Genomic_DNA"/>
</dbReference>
<evidence type="ECO:0000256" key="1">
    <source>
        <dbReference type="SAM" id="MobiDB-lite"/>
    </source>
</evidence>
<dbReference type="SUPFAM" id="SSF69047">
    <property type="entry name" value="Hypothetical protein YjbJ"/>
    <property type="match status" value="1"/>
</dbReference>
<comment type="caution">
    <text evidence="2">The sequence shown here is derived from an EMBL/GenBank/DDBJ whole genome shotgun (WGS) entry which is preliminary data.</text>
</comment>
<evidence type="ECO:0000313" key="2">
    <source>
        <dbReference type="EMBL" id="KYG65518.1"/>
    </source>
</evidence>
<dbReference type="RefSeq" id="WP_061833062.1">
    <property type="nucleotide sequence ID" value="NZ_LUKE01000001.1"/>
</dbReference>
<feature type="region of interest" description="Disordered" evidence="1">
    <location>
        <begin position="81"/>
        <end position="107"/>
    </location>
</feature>
<proteinExistence type="predicted"/>
<organism evidence="2 3">
    <name type="scientific">Bdellovibrio bacteriovorus</name>
    <dbReference type="NCBI Taxonomy" id="959"/>
    <lineage>
        <taxon>Bacteria</taxon>
        <taxon>Pseudomonadati</taxon>
        <taxon>Bdellovibrionota</taxon>
        <taxon>Bdellovibrionia</taxon>
        <taxon>Bdellovibrionales</taxon>
        <taxon>Pseudobdellovibrionaceae</taxon>
        <taxon>Bdellovibrio</taxon>
    </lineage>
</organism>